<keyword evidence="2" id="KW-1133">Transmembrane helix</keyword>
<feature type="transmembrane region" description="Helical" evidence="2">
    <location>
        <begin position="54"/>
        <end position="74"/>
    </location>
</feature>
<comment type="pathway">
    <text evidence="1">Cofactor biosynthesis; molybdopterin biosynthesis.</text>
</comment>
<dbReference type="SUPFAM" id="SSF63867">
    <property type="entry name" value="MoeA C-terminal domain-like"/>
    <property type="match status" value="1"/>
</dbReference>
<dbReference type="GO" id="GO:0005829">
    <property type="term" value="C:cytosol"/>
    <property type="evidence" value="ECO:0007669"/>
    <property type="project" value="TreeGrafter"/>
</dbReference>
<dbReference type="SUPFAM" id="SSF53218">
    <property type="entry name" value="Molybdenum cofactor biosynthesis proteins"/>
    <property type="match status" value="1"/>
</dbReference>
<dbReference type="InterPro" id="IPR001453">
    <property type="entry name" value="MoaB/Mog_dom"/>
</dbReference>
<gene>
    <name evidence="4" type="ORF">ENJ74_01830</name>
</gene>
<dbReference type="Proteomes" id="UP000885722">
    <property type="component" value="Unassembled WGS sequence"/>
</dbReference>
<protein>
    <recommendedName>
        <fullName evidence="1">Molybdopterin molybdenumtransferase</fullName>
        <ecNumber evidence="1">2.10.1.1</ecNumber>
    </recommendedName>
</protein>
<dbReference type="Gene3D" id="2.40.340.10">
    <property type="entry name" value="MoeA, C-terminal, domain IV"/>
    <property type="match status" value="1"/>
</dbReference>
<evidence type="ECO:0000256" key="2">
    <source>
        <dbReference type="SAM" id="Phobius"/>
    </source>
</evidence>
<dbReference type="InterPro" id="IPR038987">
    <property type="entry name" value="MoeA-like"/>
</dbReference>
<comment type="function">
    <text evidence="1">Catalyzes the insertion of molybdate into adenylated molybdopterin with the concomitant release of AMP.</text>
</comment>
<comment type="similarity">
    <text evidence="1">Belongs to the MoeA family.</text>
</comment>
<evidence type="ECO:0000259" key="3">
    <source>
        <dbReference type="Pfam" id="PF00994"/>
    </source>
</evidence>
<evidence type="ECO:0000256" key="1">
    <source>
        <dbReference type="RuleBase" id="RU365090"/>
    </source>
</evidence>
<dbReference type="InterPro" id="IPR036425">
    <property type="entry name" value="MoaB/Mog-like_dom_sf"/>
</dbReference>
<evidence type="ECO:0000313" key="4">
    <source>
        <dbReference type="EMBL" id="HFC03588.1"/>
    </source>
</evidence>
<dbReference type="PANTHER" id="PTHR10192">
    <property type="entry name" value="MOLYBDOPTERIN BIOSYNTHESIS PROTEIN"/>
    <property type="match status" value="1"/>
</dbReference>
<dbReference type="EC" id="2.10.1.1" evidence="1"/>
<reference evidence="4" key="1">
    <citation type="journal article" date="2020" name="mSystems">
        <title>Genome- and Community-Level Interaction Insights into Carbon Utilization and Element Cycling Functions of Hydrothermarchaeota in Hydrothermal Sediment.</title>
        <authorList>
            <person name="Zhou Z."/>
            <person name="Liu Y."/>
            <person name="Xu W."/>
            <person name="Pan J."/>
            <person name="Luo Z.H."/>
            <person name="Li M."/>
        </authorList>
    </citation>
    <scope>NUCLEOTIDE SEQUENCE [LARGE SCALE GENOMIC DNA]</scope>
    <source>
        <strain evidence="4">HyVt-513</strain>
    </source>
</reference>
<dbReference type="PANTHER" id="PTHR10192:SF5">
    <property type="entry name" value="GEPHYRIN"/>
    <property type="match status" value="1"/>
</dbReference>
<keyword evidence="1" id="KW-0500">Molybdenum</keyword>
<keyword evidence="1" id="KW-0501">Molybdenum cofactor biosynthesis</keyword>
<keyword evidence="2" id="KW-0812">Transmembrane</keyword>
<proteinExistence type="inferred from homology"/>
<keyword evidence="2" id="KW-0472">Membrane</keyword>
<dbReference type="InterPro" id="IPR036688">
    <property type="entry name" value="MoeA_C_domain_IV_sf"/>
</dbReference>
<dbReference type="Gene3D" id="3.40.980.10">
    <property type="entry name" value="MoaB/Mog-like domain"/>
    <property type="match status" value="1"/>
</dbReference>
<feature type="non-terminal residue" evidence="4">
    <location>
        <position position="1"/>
    </location>
</feature>
<dbReference type="GO" id="GO:0046872">
    <property type="term" value="F:metal ion binding"/>
    <property type="evidence" value="ECO:0007669"/>
    <property type="project" value="UniProtKB-UniRule"/>
</dbReference>
<feature type="domain" description="MoaB/Mog" evidence="3">
    <location>
        <begin position="2"/>
        <end position="78"/>
    </location>
</feature>
<name>A0A7V2SKU8_9BACT</name>
<keyword evidence="1" id="KW-0479">Metal-binding</keyword>
<keyword evidence="1" id="KW-0460">Magnesium</keyword>
<dbReference type="UniPathway" id="UPA00344"/>
<dbReference type="EMBL" id="DRNO01000124">
    <property type="protein sequence ID" value="HFC03588.1"/>
    <property type="molecule type" value="Genomic_DNA"/>
</dbReference>
<comment type="caution">
    <text evidence="4">The sequence shown here is derived from an EMBL/GenBank/DDBJ whole genome shotgun (WGS) entry which is preliminary data.</text>
</comment>
<dbReference type="GO" id="GO:0006777">
    <property type="term" value="P:Mo-molybdopterin cofactor biosynthetic process"/>
    <property type="evidence" value="ECO:0007669"/>
    <property type="project" value="UniProtKB-UniRule"/>
</dbReference>
<accession>A0A7V2SKU8</accession>
<organism evidence="4">
    <name type="scientific">Nitratifractor salsuginis</name>
    <dbReference type="NCBI Taxonomy" id="269261"/>
    <lineage>
        <taxon>Bacteria</taxon>
        <taxon>Pseudomonadati</taxon>
        <taxon>Campylobacterota</taxon>
        <taxon>Epsilonproteobacteria</taxon>
        <taxon>Campylobacterales</taxon>
        <taxon>Sulfurovaceae</taxon>
        <taxon>Nitratifractor</taxon>
    </lineage>
</organism>
<comment type="cofactor">
    <cofactor evidence="1">
        <name>Mg(2+)</name>
        <dbReference type="ChEBI" id="CHEBI:18420"/>
    </cofactor>
</comment>
<sequence>RQADIVVSTGGVSVGDFDFVKDVVGALEGAELLFKGVRIKPGQHLMVARRGDQFIVALPGFAYSSTVTTLLYVVPLIAKLQNRSLPIEKVRAVLDEPFVKRAKKAEFTACNLRLVDGLYRVDFQGKKVGTSAILTNMLGPVGLLYTSEEEGSKDAGEEVEVLKIL</sequence>
<dbReference type="GO" id="GO:0061599">
    <property type="term" value="F:molybdopterin molybdotransferase activity"/>
    <property type="evidence" value="ECO:0007669"/>
    <property type="project" value="UniProtKB-UniRule"/>
</dbReference>
<keyword evidence="1" id="KW-0808">Transferase</keyword>
<comment type="catalytic activity">
    <reaction evidence="1">
        <text>adenylyl-molybdopterin + molybdate = Mo-molybdopterin + AMP + H(+)</text>
        <dbReference type="Rhea" id="RHEA:35047"/>
        <dbReference type="ChEBI" id="CHEBI:15378"/>
        <dbReference type="ChEBI" id="CHEBI:36264"/>
        <dbReference type="ChEBI" id="CHEBI:62727"/>
        <dbReference type="ChEBI" id="CHEBI:71302"/>
        <dbReference type="ChEBI" id="CHEBI:456215"/>
    </reaction>
</comment>
<dbReference type="Pfam" id="PF00994">
    <property type="entry name" value="MoCF_biosynth"/>
    <property type="match status" value="1"/>
</dbReference>
<dbReference type="AlphaFoldDB" id="A0A7V2SKU8"/>